<name>A0A9W8ZQZ2_9AGAR</name>
<protein>
    <submittedName>
        <fullName evidence="2">Uncharacterized protein</fullName>
    </submittedName>
</protein>
<reference evidence="2" key="2">
    <citation type="journal article" date="2023" name="Proc. Natl. Acad. Sci. U.S.A.">
        <title>A global phylogenomic analysis of the shiitake genus Lentinula.</title>
        <authorList>
            <person name="Sierra-Patev S."/>
            <person name="Min B."/>
            <person name="Naranjo-Ortiz M."/>
            <person name="Looney B."/>
            <person name="Konkel Z."/>
            <person name="Slot J.C."/>
            <person name="Sakamoto Y."/>
            <person name="Steenwyk J.L."/>
            <person name="Rokas A."/>
            <person name="Carro J."/>
            <person name="Camarero S."/>
            <person name="Ferreira P."/>
            <person name="Molpeceres G."/>
            <person name="Ruiz-Duenas F.J."/>
            <person name="Serrano A."/>
            <person name="Henrissat B."/>
            <person name="Drula E."/>
            <person name="Hughes K.W."/>
            <person name="Mata J.L."/>
            <person name="Ishikawa N.K."/>
            <person name="Vargas-Isla R."/>
            <person name="Ushijima S."/>
            <person name="Smith C.A."/>
            <person name="Donoghue J."/>
            <person name="Ahrendt S."/>
            <person name="Andreopoulos W."/>
            <person name="He G."/>
            <person name="LaButti K."/>
            <person name="Lipzen A."/>
            <person name="Ng V."/>
            <person name="Riley R."/>
            <person name="Sandor L."/>
            <person name="Barry K."/>
            <person name="Martinez A.T."/>
            <person name="Xiao Y."/>
            <person name="Gibbons J.G."/>
            <person name="Terashima K."/>
            <person name="Grigoriev I.V."/>
            <person name="Hibbett D."/>
        </authorList>
    </citation>
    <scope>NUCLEOTIDE SEQUENCE</scope>
    <source>
        <strain evidence="2">Sp2 HRB7682 ss15</strain>
    </source>
</reference>
<dbReference type="EMBL" id="JANVFS010000059">
    <property type="protein sequence ID" value="KAJ4464450.1"/>
    <property type="molecule type" value="Genomic_DNA"/>
</dbReference>
<proteinExistence type="predicted"/>
<reference evidence="2" key="1">
    <citation type="submission" date="2022-08" db="EMBL/GenBank/DDBJ databases">
        <authorList>
            <consortium name="DOE Joint Genome Institute"/>
            <person name="Min B."/>
            <person name="Riley R."/>
            <person name="Sierra-Patev S."/>
            <person name="Naranjo-Ortiz M."/>
            <person name="Looney B."/>
            <person name="Konkel Z."/>
            <person name="Slot J.C."/>
            <person name="Sakamoto Y."/>
            <person name="Steenwyk J.L."/>
            <person name="Rokas A."/>
            <person name="Carro J."/>
            <person name="Camarero S."/>
            <person name="Ferreira P."/>
            <person name="Molpeceres G."/>
            <person name="Ruiz-Duenas F.J."/>
            <person name="Serrano A."/>
            <person name="Henrissat B."/>
            <person name="Drula E."/>
            <person name="Hughes K.W."/>
            <person name="Mata J.L."/>
            <person name="Ishikawa N.K."/>
            <person name="Vargas-Isla R."/>
            <person name="Ushijima S."/>
            <person name="Smith C.A."/>
            <person name="Ahrendt S."/>
            <person name="Andreopoulos W."/>
            <person name="He G."/>
            <person name="Labutti K."/>
            <person name="Lipzen A."/>
            <person name="Ng V."/>
            <person name="Sandor L."/>
            <person name="Barry K."/>
            <person name="Martinez A.T."/>
            <person name="Xiao Y."/>
            <person name="Gibbons J.G."/>
            <person name="Terashima K."/>
            <person name="Hibbett D.S."/>
            <person name="Grigoriev I.V."/>
        </authorList>
    </citation>
    <scope>NUCLEOTIDE SEQUENCE</scope>
    <source>
        <strain evidence="2">Sp2 HRB7682 ss15</strain>
    </source>
</reference>
<gene>
    <name evidence="2" type="ORF">C8J55DRAFT_610008</name>
</gene>
<keyword evidence="1" id="KW-0812">Transmembrane</keyword>
<feature type="transmembrane region" description="Helical" evidence="1">
    <location>
        <begin position="22"/>
        <end position="47"/>
    </location>
</feature>
<organism evidence="2 3">
    <name type="scientific">Lentinula lateritia</name>
    <dbReference type="NCBI Taxonomy" id="40482"/>
    <lineage>
        <taxon>Eukaryota</taxon>
        <taxon>Fungi</taxon>
        <taxon>Dikarya</taxon>
        <taxon>Basidiomycota</taxon>
        <taxon>Agaricomycotina</taxon>
        <taxon>Agaricomycetes</taxon>
        <taxon>Agaricomycetidae</taxon>
        <taxon>Agaricales</taxon>
        <taxon>Marasmiineae</taxon>
        <taxon>Omphalotaceae</taxon>
        <taxon>Lentinula</taxon>
    </lineage>
</organism>
<keyword evidence="1" id="KW-0472">Membrane</keyword>
<accession>A0A9W8ZQZ2</accession>
<keyword evidence="1" id="KW-1133">Transmembrane helix</keyword>
<evidence type="ECO:0000256" key="1">
    <source>
        <dbReference type="SAM" id="Phobius"/>
    </source>
</evidence>
<dbReference type="Proteomes" id="UP001150238">
    <property type="component" value="Unassembled WGS sequence"/>
</dbReference>
<evidence type="ECO:0000313" key="2">
    <source>
        <dbReference type="EMBL" id="KAJ4464450.1"/>
    </source>
</evidence>
<comment type="caution">
    <text evidence="2">The sequence shown here is derived from an EMBL/GenBank/DDBJ whole genome shotgun (WGS) entry which is preliminary data.</text>
</comment>
<dbReference type="AlphaFoldDB" id="A0A9W8ZQZ2"/>
<feature type="transmembrane region" description="Helical" evidence="1">
    <location>
        <begin position="146"/>
        <end position="169"/>
    </location>
</feature>
<evidence type="ECO:0000313" key="3">
    <source>
        <dbReference type="Proteomes" id="UP001150238"/>
    </source>
</evidence>
<sequence length="294" mass="32452">MPITLYGACLYFIFQRRNSYKWLLFTSYTMLFIVTTMSIGASLAQLIESLITIGDMNIPDASILYWLDLQTNAADIKAVSYDVADILQNLILIWRLYIIYGNSWMVAGLPFVLEIVHSGLALYGTIITVKSTNGVLESGATRPVFITTWGLVLVINISTTMTIAGRLLYMGRHSPHSLSWTSNQSGSAQKNKYLGPVFTIIESGAIFTASNIVWRQATTPYLIIVRSGFGLTHGLDMWKSTVNMNPSSGNSILSLFRAVPKAASSGQTFSTTLDHEAYPLKQISIHQETISETA</sequence>